<keyword evidence="4" id="KW-1185">Reference proteome</keyword>
<reference evidence="3" key="1">
    <citation type="submission" date="2020-11" db="EMBL/GenBank/DDBJ databases">
        <title>Isolation and identification of active actinomycetes.</title>
        <authorList>
            <person name="Yu B."/>
        </authorList>
    </citation>
    <scope>NUCLEOTIDE SEQUENCE</scope>
    <source>
        <strain evidence="3">NEAU-YB345</strain>
    </source>
</reference>
<evidence type="ECO:0000313" key="4">
    <source>
        <dbReference type="Proteomes" id="UP000657385"/>
    </source>
</evidence>
<keyword evidence="1" id="KW-1133">Transmembrane helix</keyword>
<feature type="signal peptide" evidence="2">
    <location>
        <begin position="1"/>
        <end position="21"/>
    </location>
</feature>
<sequence length="62" mass="6497">MHLFATVFTAAAIAAPTPVPASVPNPDAPRHVDTMAWLLPVLLGLLLTAVACYKHRGLPSGH</sequence>
<feature type="transmembrane region" description="Helical" evidence="1">
    <location>
        <begin position="37"/>
        <end position="53"/>
    </location>
</feature>
<keyword evidence="2" id="KW-0732">Signal</keyword>
<dbReference type="Proteomes" id="UP000657385">
    <property type="component" value="Unassembled WGS sequence"/>
</dbReference>
<evidence type="ECO:0000313" key="3">
    <source>
        <dbReference type="EMBL" id="MBF9070535.1"/>
    </source>
</evidence>
<dbReference type="EMBL" id="JADPRT010000008">
    <property type="protein sequence ID" value="MBF9070535.1"/>
    <property type="molecule type" value="Genomic_DNA"/>
</dbReference>
<dbReference type="RefSeq" id="WP_196195698.1">
    <property type="nucleotide sequence ID" value="NZ_JADPRT010000008.1"/>
</dbReference>
<dbReference type="AlphaFoldDB" id="A0A931FFQ9"/>
<gene>
    <name evidence="3" type="ORF">I2501_21150</name>
</gene>
<organism evidence="3 4">
    <name type="scientific">Streptacidiphilus fuscans</name>
    <dbReference type="NCBI Taxonomy" id="2789292"/>
    <lineage>
        <taxon>Bacteria</taxon>
        <taxon>Bacillati</taxon>
        <taxon>Actinomycetota</taxon>
        <taxon>Actinomycetes</taxon>
        <taxon>Kitasatosporales</taxon>
        <taxon>Streptomycetaceae</taxon>
        <taxon>Streptacidiphilus</taxon>
    </lineage>
</organism>
<keyword evidence="1" id="KW-0812">Transmembrane</keyword>
<keyword evidence="1" id="KW-0472">Membrane</keyword>
<feature type="chain" id="PRO_5037748498" evidence="2">
    <location>
        <begin position="22"/>
        <end position="62"/>
    </location>
</feature>
<name>A0A931FFQ9_9ACTN</name>
<protein>
    <submittedName>
        <fullName evidence="3">Uncharacterized protein</fullName>
    </submittedName>
</protein>
<evidence type="ECO:0000256" key="2">
    <source>
        <dbReference type="SAM" id="SignalP"/>
    </source>
</evidence>
<proteinExistence type="predicted"/>
<evidence type="ECO:0000256" key="1">
    <source>
        <dbReference type="SAM" id="Phobius"/>
    </source>
</evidence>
<accession>A0A931FFQ9</accession>
<comment type="caution">
    <text evidence="3">The sequence shown here is derived from an EMBL/GenBank/DDBJ whole genome shotgun (WGS) entry which is preliminary data.</text>
</comment>